<protein>
    <recommendedName>
        <fullName evidence="4">Yip1 domain-containing protein</fullName>
    </recommendedName>
</protein>
<reference evidence="2 3" key="1">
    <citation type="journal article" date="2015" name="Antonie Van Leeuwenhoek">
        <title>Oricola cellulosilytica gen. nov., sp. nov., a cellulose-degrading bacterium of the family Phyllobacteriaceae isolated from surface seashore water, and emended descriptions of Mesorhizobium loti and Phyllobacterium myrsinacearum.</title>
        <authorList>
            <person name="Hameed A."/>
            <person name="Shahina M."/>
            <person name="Lai W.A."/>
            <person name="Lin S.Y."/>
            <person name="Young L.S."/>
            <person name="Liu Y.C."/>
            <person name="Hsu Y.H."/>
            <person name="Young C.C."/>
        </authorList>
    </citation>
    <scope>NUCLEOTIDE SEQUENCE [LARGE SCALE GENOMIC DNA]</scope>
    <source>
        <strain evidence="2 3">KCTC 52183</strain>
    </source>
</reference>
<feature type="transmembrane region" description="Helical" evidence="1">
    <location>
        <begin position="166"/>
        <end position="187"/>
    </location>
</feature>
<proteinExistence type="predicted"/>
<sequence length="196" mass="21601">MNFFDYAFHHIGCVVRIIRGEQRAISDMDISGDGFWRSFEAIPAAFPALLFAWVVEAHRMQIEGVAGSTASLIARMALLELIFWILPIIALAMALRPLGFASRFPHLIIARNWLAAVASYLFVVVPLSEVFSGASDIVGWLTLFMLALILWFSVRITRTALDTSVGIAIGFVAAETMITFPLAVTLYELAGMYPTA</sequence>
<comment type="caution">
    <text evidence="2">The sequence shown here is derived from an EMBL/GenBank/DDBJ whole genome shotgun (WGS) entry which is preliminary data.</text>
</comment>
<dbReference type="AlphaFoldDB" id="A0A4R0PHI6"/>
<dbReference type="EMBL" id="SJST01000001">
    <property type="protein sequence ID" value="TCD16468.1"/>
    <property type="molecule type" value="Genomic_DNA"/>
</dbReference>
<dbReference type="Proteomes" id="UP000291301">
    <property type="component" value="Unassembled WGS sequence"/>
</dbReference>
<keyword evidence="1" id="KW-1133">Transmembrane helix</keyword>
<evidence type="ECO:0000313" key="3">
    <source>
        <dbReference type="Proteomes" id="UP000291301"/>
    </source>
</evidence>
<feature type="transmembrane region" description="Helical" evidence="1">
    <location>
        <begin position="113"/>
        <end position="131"/>
    </location>
</feature>
<gene>
    <name evidence="2" type="ORF">E0D97_03320</name>
</gene>
<feature type="transmembrane region" description="Helical" evidence="1">
    <location>
        <begin position="137"/>
        <end position="154"/>
    </location>
</feature>
<keyword evidence="1" id="KW-0812">Transmembrane</keyword>
<evidence type="ECO:0000313" key="2">
    <source>
        <dbReference type="EMBL" id="TCD16468.1"/>
    </source>
</evidence>
<evidence type="ECO:0008006" key="4">
    <source>
        <dbReference type="Google" id="ProtNLM"/>
    </source>
</evidence>
<keyword evidence="1" id="KW-0472">Membrane</keyword>
<organism evidence="2 3">
    <name type="scientific">Oricola cellulosilytica</name>
    <dbReference type="NCBI Taxonomy" id="1429082"/>
    <lineage>
        <taxon>Bacteria</taxon>
        <taxon>Pseudomonadati</taxon>
        <taxon>Pseudomonadota</taxon>
        <taxon>Alphaproteobacteria</taxon>
        <taxon>Hyphomicrobiales</taxon>
        <taxon>Ahrensiaceae</taxon>
        <taxon>Oricola</taxon>
    </lineage>
</organism>
<keyword evidence="3" id="KW-1185">Reference proteome</keyword>
<feature type="transmembrane region" description="Helical" evidence="1">
    <location>
        <begin position="81"/>
        <end position="101"/>
    </location>
</feature>
<evidence type="ECO:0000256" key="1">
    <source>
        <dbReference type="SAM" id="Phobius"/>
    </source>
</evidence>
<dbReference type="OrthoDB" id="9811204at2"/>
<dbReference type="RefSeq" id="WP_131565362.1">
    <property type="nucleotide sequence ID" value="NZ_JAINFK010000001.1"/>
</dbReference>
<accession>A0A4R0PHI6</accession>
<name>A0A4R0PHI6_9HYPH</name>